<evidence type="ECO:0000313" key="2">
    <source>
        <dbReference type="Proteomes" id="UP001313282"/>
    </source>
</evidence>
<dbReference type="Proteomes" id="UP001313282">
    <property type="component" value="Unassembled WGS sequence"/>
</dbReference>
<protein>
    <recommendedName>
        <fullName evidence="3">Apple domain-containing protein</fullName>
    </recommendedName>
</protein>
<reference evidence="1 2" key="1">
    <citation type="submission" date="2019-10" db="EMBL/GenBank/DDBJ databases">
        <authorList>
            <person name="Palmer J.M."/>
        </authorList>
    </citation>
    <scope>NUCLEOTIDE SEQUENCE [LARGE SCALE GENOMIC DNA]</scope>
    <source>
        <strain evidence="1 2">TWF718</strain>
    </source>
</reference>
<comment type="caution">
    <text evidence="1">The sequence shown here is derived from an EMBL/GenBank/DDBJ whole genome shotgun (WGS) entry which is preliminary data.</text>
</comment>
<sequence length="305" mass="32926">MQTILELKLKRTTRTIPSTTSTKTVTIKPSTTKTVSATSYRTVVVTSQSITTSIVTETIPVVAEETTTEIETVFTYAETTSTTTITETAPEQEPCVVQAGDRLKKRRICKSSTLAASCSCHLTVTKRSGKATVTKTTTLPTSTKVITRTVSKPTTTVSFIGSTYTKTVTVTNIISTSTTTESSVTTSTTSTSVETAEATTRLPWVPCENPEIVTGISFPSEAGHTWDITPSESLSDCCRQCFEARNCAYYVRGDDGMCKIWFVTPDAWRFGCATETCDWGFSRQDLGGGSASFGPGRCIAYGSQR</sequence>
<name>A0AAN8MMV0_9PEZI</name>
<gene>
    <name evidence="1" type="ORF">TWF718_011228</name>
</gene>
<organism evidence="1 2">
    <name type="scientific">Orbilia javanica</name>
    <dbReference type="NCBI Taxonomy" id="47235"/>
    <lineage>
        <taxon>Eukaryota</taxon>
        <taxon>Fungi</taxon>
        <taxon>Dikarya</taxon>
        <taxon>Ascomycota</taxon>
        <taxon>Pezizomycotina</taxon>
        <taxon>Orbiliomycetes</taxon>
        <taxon>Orbiliales</taxon>
        <taxon>Orbiliaceae</taxon>
        <taxon>Orbilia</taxon>
    </lineage>
</organism>
<dbReference type="AlphaFoldDB" id="A0AAN8MMV0"/>
<keyword evidence="2" id="KW-1185">Reference proteome</keyword>
<evidence type="ECO:0000313" key="1">
    <source>
        <dbReference type="EMBL" id="KAK6333415.1"/>
    </source>
</evidence>
<evidence type="ECO:0008006" key="3">
    <source>
        <dbReference type="Google" id="ProtNLM"/>
    </source>
</evidence>
<accession>A0AAN8MMV0</accession>
<proteinExistence type="predicted"/>
<dbReference type="EMBL" id="JAVHNR010000009">
    <property type="protein sequence ID" value="KAK6333415.1"/>
    <property type="molecule type" value="Genomic_DNA"/>
</dbReference>